<sequence length="267" mass="29277">MLATLGYLTVDLAVRLLPARPLDACATIVARLLFALRVPARARIEDNLARLRPGLDPAARRALARRAFEHFALSLLDFMRLARLAPGALERAIEVRGAEHLERARAAGRGVILLSAHLGNWEWGAAWLAARGCALHVVSRPHPSPWVERLFARRRRARGVATLDGRPLWPAAARALRRREWVARMGDRRGARGPVCAWAAALSRRTGAVVLPAVMLRIAPGRYAACFEPPLTAEACAAGGYRAAIARYLERYPSQWCAFEAAPEALA</sequence>
<evidence type="ECO:0000256" key="4">
    <source>
        <dbReference type="ARBA" id="ARBA00022679"/>
    </source>
</evidence>
<dbReference type="AlphaFoldDB" id="A0A9D6L584"/>
<dbReference type="Proteomes" id="UP000807850">
    <property type="component" value="Unassembled WGS sequence"/>
</dbReference>
<dbReference type="PANTHER" id="PTHR30606:SF10">
    <property type="entry name" value="PHOSPHATIDYLINOSITOL MANNOSIDE ACYLTRANSFERASE"/>
    <property type="match status" value="1"/>
</dbReference>
<name>A0A9D6L584_UNCEI</name>
<keyword evidence="5" id="KW-0472">Membrane</keyword>
<evidence type="ECO:0000256" key="5">
    <source>
        <dbReference type="ARBA" id="ARBA00023136"/>
    </source>
</evidence>
<dbReference type="Pfam" id="PF03279">
    <property type="entry name" value="Lip_A_acyltrans"/>
    <property type="match status" value="1"/>
</dbReference>
<keyword evidence="6 7" id="KW-0012">Acyltransferase</keyword>
<dbReference type="InterPro" id="IPR004960">
    <property type="entry name" value="LipA_acyltrans"/>
</dbReference>
<evidence type="ECO:0000313" key="8">
    <source>
        <dbReference type="Proteomes" id="UP000807850"/>
    </source>
</evidence>
<evidence type="ECO:0000256" key="3">
    <source>
        <dbReference type="ARBA" id="ARBA00022519"/>
    </source>
</evidence>
<dbReference type="PANTHER" id="PTHR30606">
    <property type="entry name" value="LIPID A BIOSYNTHESIS LAUROYL ACYLTRANSFERASE"/>
    <property type="match status" value="1"/>
</dbReference>
<evidence type="ECO:0000313" key="7">
    <source>
        <dbReference type="EMBL" id="MBI3539113.1"/>
    </source>
</evidence>
<accession>A0A9D6L584</accession>
<dbReference type="GO" id="GO:0005886">
    <property type="term" value="C:plasma membrane"/>
    <property type="evidence" value="ECO:0007669"/>
    <property type="project" value="UniProtKB-SubCell"/>
</dbReference>
<comment type="caution">
    <text evidence="7">The sequence shown here is derived from an EMBL/GenBank/DDBJ whole genome shotgun (WGS) entry which is preliminary data.</text>
</comment>
<keyword evidence="4" id="KW-0808">Transferase</keyword>
<comment type="subcellular location">
    <subcellularLocation>
        <location evidence="1">Cell inner membrane</location>
    </subcellularLocation>
</comment>
<evidence type="ECO:0000256" key="2">
    <source>
        <dbReference type="ARBA" id="ARBA00022475"/>
    </source>
</evidence>
<dbReference type="GO" id="GO:0016746">
    <property type="term" value="F:acyltransferase activity"/>
    <property type="evidence" value="ECO:0007669"/>
    <property type="project" value="UniProtKB-KW"/>
</dbReference>
<organism evidence="7 8">
    <name type="scientific">Eiseniibacteriota bacterium</name>
    <dbReference type="NCBI Taxonomy" id="2212470"/>
    <lineage>
        <taxon>Bacteria</taxon>
        <taxon>Candidatus Eiseniibacteriota</taxon>
    </lineage>
</organism>
<dbReference type="EMBL" id="JACQAY010000070">
    <property type="protein sequence ID" value="MBI3539113.1"/>
    <property type="molecule type" value="Genomic_DNA"/>
</dbReference>
<reference evidence="7" key="1">
    <citation type="submission" date="2020-07" db="EMBL/GenBank/DDBJ databases">
        <title>Huge and variable diversity of episymbiotic CPR bacteria and DPANN archaea in groundwater ecosystems.</title>
        <authorList>
            <person name="He C.Y."/>
            <person name="Keren R."/>
            <person name="Whittaker M."/>
            <person name="Farag I.F."/>
            <person name="Doudna J."/>
            <person name="Cate J.H.D."/>
            <person name="Banfield J.F."/>
        </authorList>
    </citation>
    <scope>NUCLEOTIDE SEQUENCE</scope>
    <source>
        <strain evidence="7">NC_groundwater_928_Pr1_S-0.2um_72_17</strain>
    </source>
</reference>
<dbReference type="CDD" id="cd07984">
    <property type="entry name" value="LPLAT_LABLAT-like"/>
    <property type="match status" value="1"/>
</dbReference>
<protein>
    <submittedName>
        <fullName evidence="7">Lysophospholipid acyltransferase family protein</fullName>
    </submittedName>
</protein>
<evidence type="ECO:0000256" key="1">
    <source>
        <dbReference type="ARBA" id="ARBA00004533"/>
    </source>
</evidence>
<proteinExistence type="predicted"/>
<evidence type="ECO:0000256" key="6">
    <source>
        <dbReference type="ARBA" id="ARBA00023315"/>
    </source>
</evidence>
<keyword evidence="2" id="KW-1003">Cell membrane</keyword>
<gene>
    <name evidence="7" type="ORF">HY076_02440</name>
</gene>
<keyword evidence="3" id="KW-0997">Cell inner membrane</keyword>
<dbReference type="GO" id="GO:0009247">
    <property type="term" value="P:glycolipid biosynthetic process"/>
    <property type="evidence" value="ECO:0007669"/>
    <property type="project" value="UniProtKB-ARBA"/>
</dbReference>